<evidence type="ECO:0000256" key="13">
    <source>
        <dbReference type="SAM" id="MobiDB-lite"/>
    </source>
</evidence>
<keyword evidence="9 12" id="KW-0539">Nucleus</keyword>
<comment type="function">
    <text evidence="10 12">Component of the cleavage factor I (CF I) involved in pre-mRNA 3'-end processing.</text>
</comment>
<evidence type="ECO:0000256" key="7">
    <source>
        <dbReference type="ARBA" id="ARBA00022833"/>
    </source>
</evidence>
<dbReference type="AlphaFoldDB" id="A0A8H3VMP9"/>
<gene>
    <name evidence="16" type="ORF">EG327_002328</name>
</gene>
<proteinExistence type="inferred from homology"/>
<dbReference type="Pfam" id="PF00642">
    <property type="entry name" value="zf-CCCH"/>
    <property type="match status" value="2"/>
</dbReference>
<keyword evidence="17" id="KW-1185">Reference proteome</keyword>
<comment type="caution">
    <text evidence="16">The sequence shown here is derived from an EMBL/GenBank/DDBJ whole genome shotgun (WGS) entry which is preliminary data.</text>
</comment>
<dbReference type="SMART" id="SM00356">
    <property type="entry name" value="ZnF_C3H1"/>
    <property type="match status" value="5"/>
</dbReference>
<dbReference type="GO" id="GO:0005634">
    <property type="term" value="C:nucleus"/>
    <property type="evidence" value="ECO:0007669"/>
    <property type="project" value="UniProtKB-SubCell"/>
</dbReference>
<evidence type="ECO:0000256" key="9">
    <source>
        <dbReference type="ARBA" id="ARBA00023242"/>
    </source>
</evidence>
<feature type="zinc finger region" description="C3H1-type" evidence="11">
    <location>
        <begin position="84"/>
        <end position="112"/>
    </location>
</feature>
<feature type="zinc finger region" description="C3H1-type" evidence="11">
    <location>
        <begin position="113"/>
        <end position="140"/>
    </location>
</feature>
<keyword evidence="3 12" id="KW-0507">mRNA processing</keyword>
<dbReference type="Pfam" id="PF14608">
    <property type="entry name" value="zf-CCCH_2"/>
    <property type="match status" value="2"/>
</dbReference>
<evidence type="ECO:0000256" key="3">
    <source>
        <dbReference type="ARBA" id="ARBA00022664"/>
    </source>
</evidence>
<keyword evidence="5 12" id="KW-0677">Repeat</keyword>
<evidence type="ECO:0000256" key="6">
    <source>
        <dbReference type="ARBA" id="ARBA00022771"/>
    </source>
</evidence>
<keyword evidence="4 11" id="KW-0479">Metal-binding</keyword>
<sequence>MAVVDAPQYKFSFDEFLKREYRFGIAPDQPTCKAFLAGHCPLGNSCPDKHPARTTQYNNLICKHFLRGLCKKGENCEFLHSFNLRKMPECNYWQRHQTCPAGDDCAYQHTDPSFKRPTCPHYERGFCPLGPVCANRHIRKERLCKYYLAGFCPSGRGCQEGAHPRFPTDLRKPEVLTQKTPEELEREKEERERQVREEEDREREREERMGPGQGSGGAENEQQYCVDGKPKIFLICSEGIRTKFLINEYECDDNNGDESDSIGCAYKFASMSSVGIGMLSLATTLLLIYYLLRRRRKKRAAINANENGANNESGKAELDGATTTVDEKRVMHELDTPVTIHEIDSANYGVPQELPGSAVPVPVVQELEGGVKGEKGVI</sequence>
<dbReference type="GO" id="GO:0031124">
    <property type="term" value="P:mRNA 3'-end processing"/>
    <property type="evidence" value="ECO:0007669"/>
    <property type="project" value="UniProtKB-UniRule"/>
</dbReference>
<evidence type="ECO:0000256" key="4">
    <source>
        <dbReference type="ARBA" id="ARBA00022723"/>
    </source>
</evidence>
<dbReference type="InterPro" id="IPR036855">
    <property type="entry name" value="Znf_CCCH_sf"/>
</dbReference>
<evidence type="ECO:0000256" key="11">
    <source>
        <dbReference type="PROSITE-ProRule" id="PRU00723"/>
    </source>
</evidence>
<dbReference type="Gene3D" id="3.30.1370.210">
    <property type="match status" value="1"/>
</dbReference>
<comment type="subcellular location">
    <subcellularLocation>
        <location evidence="1 12">Nucleus</location>
    </subcellularLocation>
</comment>
<evidence type="ECO:0000256" key="1">
    <source>
        <dbReference type="ARBA" id="ARBA00004123"/>
    </source>
</evidence>
<evidence type="ECO:0000313" key="17">
    <source>
        <dbReference type="Proteomes" id="UP000490939"/>
    </source>
</evidence>
<feature type="domain" description="C3H1-type" evidence="15">
    <location>
        <begin position="113"/>
        <end position="140"/>
    </location>
</feature>
<evidence type="ECO:0000256" key="14">
    <source>
        <dbReference type="SAM" id="Phobius"/>
    </source>
</evidence>
<feature type="region of interest" description="Disordered" evidence="13">
    <location>
        <begin position="163"/>
        <end position="222"/>
    </location>
</feature>
<feature type="domain" description="C3H1-type" evidence="15">
    <location>
        <begin position="56"/>
        <end position="83"/>
    </location>
</feature>
<name>A0A8H3VMP9_VENIN</name>
<feature type="domain" description="C3H1-type" evidence="15">
    <location>
        <begin position="84"/>
        <end position="112"/>
    </location>
</feature>
<accession>A0A8H3VMP9</accession>
<dbReference type="EMBL" id="WNWR01000171">
    <property type="protein sequence ID" value="KAE9989733.1"/>
    <property type="molecule type" value="Genomic_DNA"/>
</dbReference>
<keyword evidence="6 11" id="KW-0863">Zinc-finger</keyword>
<evidence type="ECO:0000256" key="5">
    <source>
        <dbReference type="ARBA" id="ARBA00022737"/>
    </source>
</evidence>
<organism evidence="16 17">
    <name type="scientific">Venturia inaequalis</name>
    <name type="common">Apple scab fungus</name>
    <dbReference type="NCBI Taxonomy" id="5025"/>
    <lineage>
        <taxon>Eukaryota</taxon>
        <taxon>Fungi</taxon>
        <taxon>Dikarya</taxon>
        <taxon>Ascomycota</taxon>
        <taxon>Pezizomycotina</taxon>
        <taxon>Dothideomycetes</taxon>
        <taxon>Pleosporomycetidae</taxon>
        <taxon>Venturiales</taxon>
        <taxon>Venturiaceae</taxon>
        <taxon>Venturia</taxon>
    </lineage>
</organism>
<keyword evidence="14" id="KW-0812">Transmembrane</keyword>
<reference evidence="16 17" key="1">
    <citation type="submission" date="2019-07" db="EMBL/GenBank/DDBJ databases">
        <title>Venturia inaequalis Genome Resource.</title>
        <authorList>
            <person name="Lichtner F.J."/>
        </authorList>
    </citation>
    <scope>NUCLEOTIDE SEQUENCE [LARGE SCALE GENOMIC DNA]</scope>
    <source>
        <strain evidence="16 17">DMI_063113</strain>
    </source>
</reference>
<feature type="zinc finger region" description="C3H1-type" evidence="11">
    <location>
        <begin position="26"/>
        <end position="53"/>
    </location>
</feature>
<evidence type="ECO:0000256" key="8">
    <source>
        <dbReference type="ARBA" id="ARBA00022884"/>
    </source>
</evidence>
<dbReference type="GO" id="GO:0008270">
    <property type="term" value="F:zinc ion binding"/>
    <property type="evidence" value="ECO:0007669"/>
    <property type="project" value="UniProtKB-KW"/>
</dbReference>
<feature type="domain" description="C3H1-type" evidence="15">
    <location>
        <begin position="26"/>
        <end position="53"/>
    </location>
</feature>
<keyword evidence="7 11" id="KW-0862">Zinc</keyword>
<evidence type="ECO:0000256" key="2">
    <source>
        <dbReference type="ARBA" id="ARBA00008907"/>
    </source>
</evidence>
<feature type="domain" description="C3H1-type" evidence="15">
    <location>
        <begin position="143"/>
        <end position="166"/>
    </location>
</feature>
<dbReference type="SUPFAM" id="SSF90229">
    <property type="entry name" value="CCCH zinc finger"/>
    <property type="match status" value="2"/>
</dbReference>
<keyword evidence="14" id="KW-1133">Transmembrane helix</keyword>
<evidence type="ECO:0000256" key="12">
    <source>
        <dbReference type="RuleBase" id="RU369008"/>
    </source>
</evidence>
<keyword evidence="8 12" id="KW-0694">RNA-binding</keyword>
<keyword evidence="14" id="KW-0472">Membrane</keyword>
<dbReference type="InterPro" id="IPR000571">
    <property type="entry name" value="Znf_CCCH"/>
</dbReference>
<dbReference type="Proteomes" id="UP000490939">
    <property type="component" value="Unassembled WGS sequence"/>
</dbReference>
<feature type="transmembrane region" description="Helical" evidence="14">
    <location>
        <begin position="268"/>
        <end position="292"/>
    </location>
</feature>
<dbReference type="PANTHER" id="PTHR23102:SF24">
    <property type="entry name" value="CLEAVAGE AND POLYADENYLATION SPECIFICITY FACTOR SUBUNIT 4"/>
    <property type="match status" value="1"/>
</dbReference>
<dbReference type="GO" id="GO:0003723">
    <property type="term" value="F:RNA binding"/>
    <property type="evidence" value="ECO:0007669"/>
    <property type="project" value="UniProtKB-UniRule"/>
</dbReference>
<feature type="zinc finger region" description="C3H1-type" evidence="11">
    <location>
        <begin position="143"/>
        <end position="166"/>
    </location>
</feature>
<dbReference type="Gene3D" id="4.10.1000.10">
    <property type="entry name" value="Zinc finger, CCCH-type"/>
    <property type="match status" value="1"/>
</dbReference>
<dbReference type="PANTHER" id="PTHR23102">
    <property type="entry name" value="CLEAVAGE AND POLYADENYLATION SPECIFICITY FACTOR SUBUNIT 4-RELATED"/>
    <property type="match status" value="1"/>
</dbReference>
<evidence type="ECO:0000313" key="16">
    <source>
        <dbReference type="EMBL" id="KAE9989733.1"/>
    </source>
</evidence>
<feature type="zinc finger region" description="C3H1-type" evidence="11">
    <location>
        <begin position="56"/>
        <end position="83"/>
    </location>
</feature>
<dbReference type="InterPro" id="IPR045348">
    <property type="entry name" value="CPSF4/Yth1"/>
</dbReference>
<dbReference type="PROSITE" id="PS50103">
    <property type="entry name" value="ZF_C3H1"/>
    <property type="match status" value="5"/>
</dbReference>
<feature type="compositionally biased region" description="Basic and acidic residues" evidence="13">
    <location>
        <begin position="163"/>
        <end position="209"/>
    </location>
</feature>
<evidence type="ECO:0000259" key="15">
    <source>
        <dbReference type="PROSITE" id="PS50103"/>
    </source>
</evidence>
<comment type="similarity">
    <text evidence="2 12">Belongs to the CPSF4/YTH1 family.</text>
</comment>
<protein>
    <recommendedName>
        <fullName evidence="12">mRNA 3'-end-processing protein</fullName>
    </recommendedName>
</protein>
<evidence type="ECO:0000256" key="10">
    <source>
        <dbReference type="ARBA" id="ARBA00024826"/>
    </source>
</evidence>